<evidence type="ECO:0000256" key="1">
    <source>
        <dbReference type="SAM" id="MobiDB-lite"/>
    </source>
</evidence>
<name>A0ABU6VJQ5_9FABA</name>
<dbReference type="Proteomes" id="UP001341840">
    <property type="component" value="Unassembled WGS sequence"/>
</dbReference>
<feature type="region of interest" description="Disordered" evidence="1">
    <location>
        <begin position="42"/>
        <end position="76"/>
    </location>
</feature>
<evidence type="ECO:0000313" key="2">
    <source>
        <dbReference type="EMBL" id="MED6172915.1"/>
    </source>
</evidence>
<organism evidence="2 3">
    <name type="scientific">Stylosanthes scabra</name>
    <dbReference type="NCBI Taxonomy" id="79078"/>
    <lineage>
        <taxon>Eukaryota</taxon>
        <taxon>Viridiplantae</taxon>
        <taxon>Streptophyta</taxon>
        <taxon>Embryophyta</taxon>
        <taxon>Tracheophyta</taxon>
        <taxon>Spermatophyta</taxon>
        <taxon>Magnoliopsida</taxon>
        <taxon>eudicotyledons</taxon>
        <taxon>Gunneridae</taxon>
        <taxon>Pentapetalae</taxon>
        <taxon>rosids</taxon>
        <taxon>fabids</taxon>
        <taxon>Fabales</taxon>
        <taxon>Fabaceae</taxon>
        <taxon>Papilionoideae</taxon>
        <taxon>50 kb inversion clade</taxon>
        <taxon>dalbergioids sensu lato</taxon>
        <taxon>Dalbergieae</taxon>
        <taxon>Pterocarpus clade</taxon>
        <taxon>Stylosanthes</taxon>
    </lineage>
</organism>
<reference evidence="2 3" key="1">
    <citation type="journal article" date="2023" name="Plants (Basel)">
        <title>Bridging the Gap: Combining Genomics and Transcriptomics Approaches to Understand Stylosanthes scabra, an Orphan Legume from the Brazilian Caatinga.</title>
        <authorList>
            <person name="Ferreira-Neto J.R.C."/>
            <person name="da Silva M.D."/>
            <person name="Binneck E."/>
            <person name="de Melo N.F."/>
            <person name="da Silva R.H."/>
            <person name="de Melo A.L.T.M."/>
            <person name="Pandolfi V."/>
            <person name="Bustamante F.O."/>
            <person name="Brasileiro-Vidal A.C."/>
            <person name="Benko-Iseppon A.M."/>
        </authorList>
    </citation>
    <scope>NUCLEOTIDE SEQUENCE [LARGE SCALE GENOMIC DNA]</scope>
    <source>
        <tissue evidence="2">Leaves</tissue>
    </source>
</reference>
<dbReference type="EMBL" id="JASCZI010151448">
    <property type="protein sequence ID" value="MED6172915.1"/>
    <property type="molecule type" value="Genomic_DNA"/>
</dbReference>
<feature type="compositionally biased region" description="Basic residues" evidence="1">
    <location>
        <begin position="65"/>
        <end position="76"/>
    </location>
</feature>
<proteinExistence type="predicted"/>
<keyword evidence="3" id="KW-1185">Reference proteome</keyword>
<sequence length="76" mass="9257">MKRLWKYGIPFYHFESPLTHTKSGNCIHHNCRKLPIQTTFETEDHLDSTRTRRKTRENAKTSSRNSRKKWERKLKL</sequence>
<gene>
    <name evidence="2" type="ORF">PIB30_054331</name>
</gene>
<accession>A0ABU6VJQ5</accession>
<protein>
    <submittedName>
        <fullName evidence="2">Uncharacterized protein</fullName>
    </submittedName>
</protein>
<evidence type="ECO:0000313" key="3">
    <source>
        <dbReference type="Proteomes" id="UP001341840"/>
    </source>
</evidence>
<comment type="caution">
    <text evidence="2">The sequence shown here is derived from an EMBL/GenBank/DDBJ whole genome shotgun (WGS) entry which is preliminary data.</text>
</comment>